<accession>A0ACB7INI4</accession>
<organism evidence="1 2">
    <name type="scientific">Pleurotus cornucopiae</name>
    <name type="common">Cornucopia mushroom</name>
    <dbReference type="NCBI Taxonomy" id="5321"/>
    <lineage>
        <taxon>Eukaryota</taxon>
        <taxon>Fungi</taxon>
        <taxon>Dikarya</taxon>
        <taxon>Basidiomycota</taxon>
        <taxon>Agaricomycotina</taxon>
        <taxon>Agaricomycetes</taxon>
        <taxon>Agaricomycetidae</taxon>
        <taxon>Agaricales</taxon>
        <taxon>Pleurotineae</taxon>
        <taxon>Pleurotaceae</taxon>
        <taxon>Pleurotus</taxon>
    </lineage>
</organism>
<evidence type="ECO:0000313" key="2">
    <source>
        <dbReference type="Proteomes" id="UP000824881"/>
    </source>
</evidence>
<proteinExistence type="predicted"/>
<name>A0ACB7INI4_PLECO</name>
<dbReference type="Proteomes" id="UP000824881">
    <property type="component" value="Unassembled WGS sequence"/>
</dbReference>
<evidence type="ECO:0000313" key="1">
    <source>
        <dbReference type="EMBL" id="KAG9219758.1"/>
    </source>
</evidence>
<sequence>MFHFPGIAHATPVALAGPDQQTSHGSAEPLVVNVAGEWAGYSGVNDNADGRGSDDGMSAAQSRAADTPCEMTAKSTSRNAPQKSIMFFKTILAAVLLVAASTTLADPVPPRGSCLEPCFPADHVCGAGQILVPPADGGDCFSCCAGTPPITRPTNPLVVCSLVCFPPDHVCPPGQQLLGSVIQSSRHPLPPGLTNNQALPRLPATLPWPPDHRVEASSTRARQHESAYHVVLGRRRAYTRVLKASPHLDQFASSVRIFHLSNNGSLRMTARRRPQASLSSDSHLKSSHKWEYDESVEAKRLHMQEASTGASDTIKAGLNLHLGGRWSGQKGKGSSCCA</sequence>
<protein>
    <submittedName>
        <fullName evidence="1">Uncharacterized protein</fullName>
    </submittedName>
</protein>
<dbReference type="EMBL" id="WQMT02000008">
    <property type="protein sequence ID" value="KAG9219758.1"/>
    <property type="molecule type" value="Genomic_DNA"/>
</dbReference>
<comment type="caution">
    <text evidence="1">The sequence shown here is derived from an EMBL/GenBank/DDBJ whole genome shotgun (WGS) entry which is preliminary data.</text>
</comment>
<keyword evidence="2" id="KW-1185">Reference proteome</keyword>
<reference evidence="1 2" key="1">
    <citation type="journal article" date="2021" name="Appl. Environ. Microbiol.">
        <title>Genetic linkage and physical mapping for an oyster mushroom Pleurotus cornucopiae and QTL analysis for the trait cap color.</title>
        <authorList>
            <person name="Zhang Y."/>
            <person name="Gao W."/>
            <person name="Sonnenberg A."/>
            <person name="Chen Q."/>
            <person name="Zhang J."/>
            <person name="Huang C."/>
        </authorList>
    </citation>
    <scope>NUCLEOTIDE SEQUENCE [LARGE SCALE GENOMIC DNA]</scope>
    <source>
        <strain evidence="1">CCMSSC00406</strain>
    </source>
</reference>
<gene>
    <name evidence="1" type="ORF">CCMSSC00406_0008135</name>
</gene>